<sequence>MGDLTLDESTFTFEDLEKKYGNFYSPTVEVIIEGTKIVRETPAAITKVVVESSIDSKADTFSFVVINAFDLIKREFLWVDEYFALGKEIEIQMGYVDKLETVFSGIITSISFTCEDDTPNIIIKGMDKSFLMMTSNKSTSWDKKKFSDIATEIGGKYGLKSVVDATANQMIKIAKTEEQSDFQFLADLAKRTNYDFFVFGKSLYFRKPLTSMTPVVNLMWGISLISFNADVNLASQVASYTVRSFKTNKTEIIESKAVSTDIKKLGTNTKTGADLLKAIGSYFDRYESNKVLDSADEGKDIAKSKLNHVSMDLITGSGQSLGMPEIKAGRYIKLEGLGKKLSQPYYISAVTHTVDESGYNTFFYVRGNAI</sequence>
<dbReference type="EMBL" id="CP034235">
    <property type="protein sequence ID" value="QGQ96643.1"/>
    <property type="molecule type" value="Genomic_DNA"/>
</dbReference>
<gene>
    <name evidence="1" type="ORF">EHS13_18050</name>
</gene>
<organism evidence="1 2">
    <name type="scientific">Paenibacillus psychroresistens</name>
    <dbReference type="NCBI Taxonomy" id="1778678"/>
    <lineage>
        <taxon>Bacteria</taxon>
        <taxon>Bacillati</taxon>
        <taxon>Bacillota</taxon>
        <taxon>Bacilli</taxon>
        <taxon>Bacillales</taxon>
        <taxon>Paenibacillaceae</taxon>
        <taxon>Paenibacillus</taxon>
    </lineage>
</organism>
<dbReference type="SUPFAM" id="SSF69279">
    <property type="entry name" value="Phage tail proteins"/>
    <property type="match status" value="1"/>
</dbReference>
<accession>A0A6B8RM74</accession>
<dbReference type="Proteomes" id="UP000426246">
    <property type="component" value="Chromosome"/>
</dbReference>
<dbReference type="RefSeq" id="WP_155701716.1">
    <property type="nucleotide sequence ID" value="NZ_CP034235.1"/>
</dbReference>
<reference evidence="2" key="1">
    <citation type="submission" date="2018-11" db="EMBL/GenBank/DDBJ databases">
        <title>Complete genome sequence of Paenibacillus sp. ML311-T8.</title>
        <authorList>
            <person name="Nam Y.-D."/>
            <person name="Kang J."/>
            <person name="Chung W.-H."/>
            <person name="Park Y.S."/>
        </authorList>
    </citation>
    <scope>NUCLEOTIDE SEQUENCE [LARGE SCALE GENOMIC DNA]</scope>
    <source>
        <strain evidence="2">ML311-T8</strain>
    </source>
</reference>
<evidence type="ECO:0000313" key="1">
    <source>
        <dbReference type="EMBL" id="QGQ96643.1"/>
    </source>
</evidence>
<name>A0A6B8RM74_9BACL</name>
<proteinExistence type="predicted"/>
<dbReference type="OrthoDB" id="2641038at2"/>
<dbReference type="KEGG" id="ppsc:EHS13_18050"/>
<dbReference type="AlphaFoldDB" id="A0A6B8RM74"/>
<protein>
    <submittedName>
        <fullName evidence="1">Phage late control D family protein</fullName>
    </submittedName>
</protein>
<evidence type="ECO:0000313" key="2">
    <source>
        <dbReference type="Proteomes" id="UP000426246"/>
    </source>
</evidence>
<keyword evidence="2" id="KW-1185">Reference proteome</keyword>